<dbReference type="PANTHER" id="PTHR10974">
    <property type="entry name" value="FI08016P-RELATED"/>
    <property type="match status" value="1"/>
</dbReference>
<dbReference type="CDD" id="cd16021">
    <property type="entry name" value="ALP_like"/>
    <property type="match status" value="1"/>
</dbReference>
<accession>A0AAV5USE6</accession>
<dbReference type="AlphaFoldDB" id="A0AAV5USE6"/>
<keyword evidence="2" id="KW-1185">Reference proteome</keyword>
<feature type="non-terminal residue" evidence="1">
    <location>
        <position position="1"/>
    </location>
</feature>
<dbReference type="InterPro" id="IPR004245">
    <property type="entry name" value="DUF229"/>
</dbReference>
<dbReference type="Pfam" id="PF02995">
    <property type="entry name" value="DUF229"/>
    <property type="match status" value="1"/>
</dbReference>
<protein>
    <recommendedName>
        <fullName evidence="3">Sulfatase N-terminal domain-containing protein</fullName>
    </recommendedName>
</protein>
<dbReference type="PANTHER" id="PTHR10974:SF75">
    <property type="entry name" value="SULFATASE DOMAIN-CONTAINING PROTEIN"/>
    <property type="match status" value="1"/>
</dbReference>
<evidence type="ECO:0008006" key="3">
    <source>
        <dbReference type="Google" id="ProtNLM"/>
    </source>
</evidence>
<dbReference type="InterPro" id="IPR017850">
    <property type="entry name" value="Alkaline_phosphatase_core_sf"/>
</dbReference>
<evidence type="ECO:0000313" key="2">
    <source>
        <dbReference type="Proteomes" id="UP001432322"/>
    </source>
</evidence>
<evidence type="ECO:0000313" key="1">
    <source>
        <dbReference type="EMBL" id="GMT10085.1"/>
    </source>
</evidence>
<dbReference type="SUPFAM" id="SSF53649">
    <property type="entry name" value="Alkaline phosphatase-like"/>
    <property type="match status" value="1"/>
</dbReference>
<dbReference type="Proteomes" id="UP001432322">
    <property type="component" value="Unassembled WGS sequence"/>
</dbReference>
<sequence length="448" mass="51568">EPPPSVYIFVVDSVSNSQALRSLPKTVSLLQKEFEAVNIRHVNKVGENSHPNGMALFFGKLIGKDLDRSLFGLPKEPIDWNTTEHCWSYLDDRGFVLSDFTTKHGYVSLMAEDWANGVFNYPSCHGFEREPVTHYMRPFQKHYEKYGKESAKYQGFAQCFETHTFLYQYLDAFIEKYPRHPKIAMTWATEVAHNDVNRLFHFDAQLFNFFRKHREEFDRSFVFLLGDHGIRWGAVRNTWIGNREINNPALFISVPSYLRSQFVPALQENSGKLLSSFDIHASFVDILNGPTIGAVRGPTGLRGNSLFRPMPPGERSCRSLPIPVQYCLCEWNRTLVEEETMKEDVGKMATALLNGRLREEEIEKECKKFEYENMRKMEKIEGTDGIHSIVFRTKTCGAVFKAIVRVQSINDKLNVSLVSDDFTRTNSYGKTAECMNERAELRPICCCK</sequence>
<organism evidence="1 2">
    <name type="scientific">Pristionchus fissidentatus</name>
    <dbReference type="NCBI Taxonomy" id="1538716"/>
    <lineage>
        <taxon>Eukaryota</taxon>
        <taxon>Metazoa</taxon>
        <taxon>Ecdysozoa</taxon>
        <taxon>Nematoda</taxon>
        <taxon>Chromadorea</taxon>
        <taxon>Rhabditida</taxon>
        <taxon>Rhabditina</taxon>
        <taxon>Diplogasteromorpha</taxon>
        <taxon>Diplogasteroidea</taxon>
        <taxon>Neodiplogasteridae</taxon>
        <taxon>Pristionchus</taxon>
    </lineage>
</organism>
<proteinExistence type="predicted"/>
<gene>
    <name evidence="1" type="ORF">PFISCL1PPCAC_1382</name>
</gene>
<dbReference type="GO" id="GO:0005615">
    <property type="term" value="C:extracellular space"/>
    <property type="evidence" value="ECO:0007669"/>
    <property type="project" value="TreeGrafter"/>
</dbReference>
<dbReference type="EMBL" id="BTSY01000001">
    <property type="protein sequence ID" value="GMT10085.1"/>
    <property type="molecule type" value="Genomic_DNA"/>
</dbReference>
<name>A0AAV5USE6_9BILA</name>
<reference evidence="1" key="1">
    <citation type="submission" date="2023-10" db="EMBL/GenBank/DDBJ databases">
        <title>Genome assembly of Pristionchus species.</title>
        <authorList>
            <person name="Yoshida K."/>
            <person name="Sommer R.J."/>
        </authorList>
    </citation>
    <scope>NUCLEOTIDE SEQUENCE</scope>
    <source>
        <strain evidence="1">RS5133</strain>
    </source>
</reference>
<comment type="caution">
    <text evidence="1">The sequence shown here is derived from an EMBL/GenBank/DDBJ whole genome shotgun (WGS) entry which is preliminary data.</text>
</comment>